<evidence type="ECO:0008006" key="3">
    <source>
        <dbReference type="Google" id="ProtNLM"/>
    </source>
</evidence>
<organism evidence="1 2">
    <name type="scientific">Hymenobacter algoricola</name>
    <dbReference type="NCBI Taxonomy" id="486267"/>
    <lineage>
        <taxon>Bacteria</taxon>
        <taxon>Pseudomonadati</taxon>
        <taxon>Bacteroidota</taxon>
        <taxon>Cytophagia</taxon>
        <taxon>Cytophagales</taxon>
        <taxon>Hymenobacteraceae</taxon>
        <taxon>Hymenobacter</taxon>
    </lineage>
</organism>
<gene>
    <name evidence="1" type="ORF">GCM10022406_04510</name>
</gene>
<protein>
    <recommendedName>
        <fullName evidence="3">DUF3667 domain-containing protein</fullName>
    </recommendedName>
</protein>
<sequence>MTRFISAEGALALAPTPLVPPACLNCGGPVPGHFCGHCGQDAHTHRYTLGHVLHEIPHTVLHVDKGLLYTAKELVLRPAPTLRSFGLG</sequence>
<evidence type="ECO:0000313" key="1">
    <source>
        <dbReference type="EMBL" id="GAA3921479.1"/>
    </source>
</evidence>
<reference evidence="2" key="1">
    <citation type="journal article" date="2019" name="Int. J. Syst. Evol. Microbiol.">
        <title>The Global Catalogue of Microorganisms (GCM) 10K type strain sequencing project: providing services to taxonomists for standard genome sequencing and annotation.</title>
        <authorList>
            <consortium name="The Broad Institute Genomics Platform"/>
            <consortium name="The Broad Institute Genome Sequencing Center for Infectious Disease"/>
            <person name="Wu L."/>
            <person name="Ma J."/>
        </authorList>
    </citation>
    <scope>NUCLEOTIDE SEQUENCE [LARGE SCALE GENOMIC DNA]</scope>
    <source>
        <strain evidence="2">JCM 17214</strain>
    </source>
</reference>
<evidence type="ECO:0000313" key="2">
    <source>
        <dbReference type="Proteomes" id="UP001499909"/>
    </source>
</evidence>
<dbReference type="RefSeq" id="WP_345109483.1">
    <property type="nucleotide sequence ID" value="NZ_BAABDH010000011.1"/>
</dbReference>
<dbReference type="Proteomes" id="UP001499909">
    <property type="component" value="Unassembled WGS sequence"/>
</dbReference>
<dbReference type="EMBL" id="BAABDH010000011">
    <property type="protein sequence ID" value="GAA3921479.1"/>
    <property type="molecule type" value="Genomic_DNA"/>
</dbReference>
<accession>A0ABP7MH88</accession>
<keyword evidence="2" id="KW-1185">Reference proteome</keyword>
<proteinExistence type="predicted"/>
<name>A0ABP7MH88_9BACT</name>
<comment type="caution">
    <text evidence="1">The sequence shown here is derived from an EMBL/GenBank/DDBJ whole genome shotgun (WGS) entry which is preliminary data.</text>
</comment>